<protein>
    <submittedName>
        <fullName evidence="5">GntR family transcriptional regulator</fullName>
    </submittedName>
</protein>
<evidence type="ECO:0000256" key="1">
    <source>
        <dbReference type="ARBA" id="ARBA00023015"/>
    </source>
</evidence>
<dbReference type="Proteomes" id="UP001057753">
    <property type="component" value="Unassembled WGS sequence"/>
</dbReference>
<dbReference type="InterPro" id="IPR000524">
    <property type="entry name" value="Tscrpt_reg_HTH_GntR"/>
</dbReference>
<dbReference type="CDD" id="cd07377">
    <property type="entry name" value="WHTH_GntR"/>
    <property type="match status" value="1"/>
</dbReference>
<dbReference type="Gene3D" id="3.40.1410.10">
    <property type="entry name" value="Chorismate lyase-like"/>
    <property type="match status" value="1"/>
</dbReference>
<evidence type="ECO:0000259" key="4">
    <source>
        <dbReference type="PROSITE" id="PS50949"/>
    </source>
</evidence>
<keyword evidence="3" id="KW-0804">Transcription</keyword>
<dbReference type="PANTHER" id="PTHR44846">
    <property type="entry name" value="MANNOSYL-D-GLYCERATE TRANSPORT/METABOLISM SYSTEM REPRESSOR MNGR-RELATED"/>
    <property type="match status" value="1"/>
</dbReference>
<dbReference type="PANTHER" id="PTHR44846:SF1">
    <property type="entry name" value="MANNOSYL-D-GLYCERATE TRANSPORT_METABOLISM SYSTEM REPRESSOR MNGR-RELATED"/>
    <property type="match status" value="1"/>
</dbReference>
<proteinExistence type="predicted"/>
<dbReference type="PRINTS" id="PR00035">
    <property type="entry name" value="HTHGNTR"/>
</dbReference>
<comment type="caution">
    <text evidence="5">The sequence shown here is derived from an EMBL/GenBank/DDBJ whole genome shotgun (WGS) entry which is preliminary data.</text>
</comment>
<evidence type="ECO:0000256" key="3">
    <source>
        <dbReference type="ARBA" id="ARBA00023163"/>
    </source>
</evidence>
<keyword evidence="6" id="KW-1185">Reference proteome</keyword>
<keyword evidence="2" id="KW-0238">DNA-binding</keyword>
<dbReference type="GO" id="GO:0003677">
    <property type="term" value="F:DNA binding"/>
    <property type="evidence" value="ECO:0007669"/>
    <property type="project" value="UniProtKB-KW"/>
</dbReference>
<organism evidence="5 6">
    <name type="scientific">Salipaludibacillus agaradhaerens</name>
    <name type="common">Bacillus agaradhaerens</name>
    <dbReference type="NCBI Taxonomy" id="76935"/>
    <lineage>
        <taxon>Bacteria</taxon>
        <taxon>Bacillati</taxon>
        <taxon>Bacillota</taxon>
        <taxon>Bacilli</taxon>
        <taxon>Bacillales</taxon>
        <taxon>Bacillaceae</taxon>
    </lineage>
</organism>
<dbReference type="InterPro" id="IPR036388">
    <property type="entry name" value="WH-like_DNA-bd_sf"/>
</dbReference>
<dbReference type="SUPFAM" id="SSF46785">
    <property type="entry name" value="Winged helix' DNA-binding domain"/>
    <property type="match status" value="1"/>
</dbReference>
<evidence type="ECO:0000313" key="5">
    <source>
        <dbReference type="EMBL" id="MCR6095820.1"/>
    </source>
</evidence>
<accession>A0A9Q4FVT8</accession>
<feature type="domain" description="HTH gntR-type" evidence="4">
    <location>
        <begin position="8"/>
        <end position="76"/>
    </location>
</feature>
<dbReference type="Pfam" id="PF07702">
    <property type="entry name" value="UTRA"/>
    <property type="match status" value="1"/>
</dbReference>
<dbReference type="EMBL" id="JABXYM010000001">
    <property type="protein sequence ID" value="MCR6095820.1"/>
    <property type="molecule type" value="Genomic_DNA"/>
</dbReference>
<dbReference type="SUPFAM" id="SSF64288">
    <property type="entry name" value="Chorismate lyase-like"/>
    <property type="match status" value="1"/>
</dbReference>
<dbReference type="GO" id="GO:0003700">
    <property type="term" value="F:DNA-binding transcription factor activity"/>
    <property type="evidence" value="ECO:0007669"/>
    <property type="project" value="InterPro"/>
</dbReference>
<dbReference type="SMART" id="SM00345">
    <property type="entry name" value="HTH_GNTR"/>
    <property type="match status" value="1"/>
</dbReference>
<dbReference type="InterPro" id="IPR028978">
    <property type="entry name" value="Chorismate_lyase_/UTRA_dom_sf"/>
</dbReference>
<dbReference type="Pfam" id="PF00392">
    <property type="entry name" value="GntR"/>
    <property type="match status" value="1"/>
</dbReference>
<sequence>MIDKNSPIPIYYQLEEKIKTQIDQGELQPGDMLPSEREYASQYAISRMTVRQAITKLVNDGYVYRKKGTGTFVSAKKIDQPLQGLTSFTEDMKARGMVATNRLIHFKVISPPLSVTKALNIDSSTPVYEIQRVRLADGLPMALETTYISKHLIPNITEKLLEQSLYDYVENSLGKEIGEGTQIIESSTVNQNEITHLNVKKGSPVLLIERHTYLKDGTPLELVKSSYRADRYRFMINMQR</sequence>
<dbReference type="GO" id="GO:0045892">
    <property type="term" value="P:negative regulation of DNA-templated transcription"/>
    <property type="evidence" value="ECO:0007669"/>
    <property type="project" value="TreeGrafter"/>
</dbReference>
<dbReference type="InterPro" id="IPR011663">
    <property type="entry name" value="UTRA"/>
</dbReference>
<dbReference type="PROSITE" id="PS50949">
    <property type="entry name" value="HTH_GNTR"/>
    <property type="match status" value="1"/>
</dbReference>
<keyword evidence="1" id="KW-0805">Transcription regulation</keyword>
<evidence type="ECO:0000313" key="6">
    <source>
        <dbReference type="Proteomes" id="UP001057753"/>
    </source>
</evidence>
<name>A0A9Q4FVT8_SALAG</name>
<dbReference type="AlphaFoldDB" id="A0A9Q4FVT8"/>
<dbReference type="RefSeq" id="WP_257820560.1">
    <property type="nucleotide sequence ID" value="NZ_JABXYM010000001.1"/>
</dbReference>
<dbReference type="SMART" id="SM00866">
    <property type="entry name" value="UTRA"/>
    <property type="match status" value="1"/>
</dbReference>
<dbReference type="InterPro" id="IPR050679">
    <property type="entry name" value="Bact_HTH_transcr_reg"/>
</dbReference>
<dbReference type="Gene3D" id="1.10.10.10">
    <property type="entry name" value="Winged helix-like DNA-binding domain superfamily/Winged helix DNA-binding domain"/>
    <property type="match status" value="1"/>
</dbReference>
<dbReference type="FunFam" id="1.10.10.10:FF:000079">
    <property type="entry name" value="GntR family transcriptional regulator"/>
    <property type="match status" value="1"/>
</dbReference>
<gene>
    <name evidence="5" type="ORF">HXA33_04620</name>
</gene>
<dbReference type="InterPro" id="IPR036390">
    <property type="entry name" value="WH_DNA-bd_sf"/>
</dbReference>
<evidence type="ECO:0000256" key="2">
    <source>
        <dbReference type="ARBA" id="ARBA00023125"/>
    </source>
</evidence>
<reference evidence="5" key="1">
    <citation type="submission" date="2020-06" db="EMBL/GenBank/DDBJ databases">
        <title>Insight into the genomes of haloalkaliphilic bacilli from Kenyan soda lakes.</title>
        <authorList>
            <person name="Mwirichia R."/>
            <person name="Villamizar G.C."/>
            <person name="Poehlein A."/>
            <person name="Mugweru J."/>
            <person name="Kipnyargis A."/>
            <person name="Kiplimo D."/>
            <person name="Orwa P."/>
            <person name="Daniel R."/>
        </authorList>
    </citation>
    <scope>NUCLEOTIDE SEQUENCE</scope>
    <source>
        <strain evidence="5">B1096_S55</strain>
    </source>
</reference>